<dbReference type="RefSeq" id="WP_066603198.1">
    <property type="nucleotide sequence ID" value="NZ_FORY01000001.1"/>
</dbReference>
<dbReference type="STRING" id="576117.SAMN04488138_101176"/>
<dbReference type="GeneID" id="98663650"/>
<sequence length="79" mass="8857">MALSYKNRRRLSLLILVLGLPAYIVLAVTLVNQIERPTIWVELLIYVGLGVLWAFPLKAVFKGIGQANPDAPQDQDEPR</sequence>
<keyword evidence="3" id="KW-1185">Reference proteome</keyword>
<gene>
    <name evidence="2" type="ORF">SAMN04488138_101176</name>
</gene>
<reference evidence="2 3" key="1">
    <citation type="submission" date="2016-10" db="EMBL/GenBank/DDBJ databases">
        <authorList>
            <person name="de Groot N.N."/>
        </authorList>
    </citation>
    <scope>NUCLEOTIDE SEQUENCE [LARGE SCALE GENOMIC DNA]</scope>
    <source>
        <strain evidence="2 3">CGMCC 1.8891</strain>
    </source>
</reference>
<feature type="transmembrane region" description="Helical" evidence="1">
    <location>
        <begin position="37"/>
        <end position="55"/>
    </location>
</feature>
<dbReference type="InterPro" id="IPR021265">
    <property type="entry name" value="DUF2842"/>
</dbReference>
<accession>A0A1I3MW85</accession>
<dbReference type="OrthoDB" id="7510023at2"/>
<evidence type="ECO:0000313" key="2">
    <source>
        <dbReference type="EMBL" id="SFJ01209.1"/>
    </source>
</evidence>
<organism evidence="2 3">
    <name type="scientific">Celeribacter halophilus</name>
    <dbReference type="NCBI Taxonomy" id="576117"/>
    <lineage>
        <taxon>Bacteria</taxon>
        <taxon>Pseudomonadati</taxon>
        <taxon>Pseudomonadota</taxon>
        <taxon>Alphaproteobacteria</taxon>
        <taxon>Rhodobacterales</taxon>
        <taxon>Roseobacteraceae</taxon>
        <taxon>Celeribacter</taxon>
    </lineage>
</organism>
<dbReference type="Proteomes" id="UP000183299">
    <property type="component" value="Unassembled WGS sequence"/>
</dbReference>
<protein>
    <recommendedName>
        <fullName evidence="4">DUF2842 domain-containing protein</fullName>
    </recommendedName>
</protein>
<proteinExistence type="predicted"/>
<dbReference type="Pfam" id="PF11003">
    <property type="entry name" value="DUF2842"/>
    <property type="match status" value="1"/>
</dbReference>
<evidence type="ECO:0008006" key="4">
    <source>
        <dbReference type="Google" id="ProtNLM"/>
    </source>
</evidence>
<dbReference type="AlphaFoldDB" id="A0A1I3MW85"/>
<keyword evidence="1" id="KW-0812">Transmembrane</keyword>
<keyword evidence="1" id="KW-0472">Membrane</keyword>
<keyword evidence="1" id="KW-1133">Transmembrane helix</keyword>
<dbReference type="EMBL" id="FORY01000001">
    <property type="protein sequence ID" value="SFJ01209.1"/>
    <property type="molecule type" value="Genomic_DNA"/>
</dbReference>
<evidence type="ECO:0000313" key="3">
    <source>
        <dbReference type="Proteomes" id="UP000183299"/>
    </source>
</evidence>
<evidence type="ECO:0000256" key="1">
    <source>
        <dbReference type="SAM" id="Phobius"/>
    </source>
</evidence>
<name>A0A1I3MW85_9RHOB</name>